<evidence type="ECO:0000313" key="1">
    <source>
        <dbReference type="EMBL" id="GGI26536.1"/>
    </source>
</evidence>
<organism evidence="1 2">
    <name type="scientific">Pedobacter mendelii</name>
    <dbReference type="NCBI Taxonomy" id="1908240"/>
    <lineage>
        <taxon>Bacteria</taxon>
        <taxon>Pseudomonadati</taxon>
        <taxon>Bacteroidota</taxon>
        <taxon>Sphingobacteriia</taxon>
        <taxon>Sphingobacteriales</taxon>
        <taxon>Sphingobacteriaceae</taxon>
        <taxon>Pedobacter</taxon>
    </lineage>
</organism>
<keyword evidence="2" id="KW-1185">Reference proteome</keyword>
<comment type="caution">
    <text evidence="1">The sequence shown here is derived from an EMBL/GenBank/DDBJ whole genome shotgun (WGS) entry which is preliminary data.</text>
</comment>
<evidence type="ECO:0008006" key="3">
    <source>
        <dbReference type="Google" id="ProtNLM"/>
    </source>
</evidence>
<evidence type="ECO:0000313" key="2">
    <source>
        <dbReference type="Proteomes" id="UP000645390"/>
    </source>
</evidence>
<protein>
    <recommendedName>
        <fullName evidence="3">GLPGLI family protein</fullName>
    </recommendedName>
</protein>
<dbReference type="EMBL" id="BMDJ01000006">
    <property type="protein sequence ID" value="GGI26536.1"/>
    <property type="molecule type" value="Genomic_DNA"/>
</dbReference>
<name>A0ABQ2BLU9_9SPHI</name>
<dbReference type="NCBIfam" id="TIGR01200">
    <property type="entry name" value="GLPGLI"/>
    <property type="match status" value="1"/>
</dbReference>
<dbReference type="Proteomes" id="UP000645390">
    <property type="component" value="Unassembled WGS sequence"/>
</dbReference>
<proteinExistence type="predicted"/>
<reference evidence="2" key="1">
    <citation type="journal article" date="2019" name="Int. J. Syst. Evol. Microbiol.">
        <title>The Global Catalogue of Microorganisms (GCM) 10K type strain sequencing project: providing services to taxonomists for standard genome sequencing and annotation.</title>
        <authorList>
            <consortium name="The Broad Institute Genomics Platform"/>
            <consortium name="The Broad Institute Genome Sequencing Center for Infectious Disease"/>
            <person name="Wu L."/>
            <person name="Ma J."/>
        </authorList>
    </citation>
    <scope>NUCLEOTIDE SEQUENCE [LARGE SCALE GENOMIC DNA]</scope>
    <source>
        <strain evidence="2">CCM 8939</strain>
    </source>
</reference>
<accession>A0ABQ2BLU9</accession>
<dbReference type="RefSeq" id="WP_188414471.1">
    <property type="nucleotide sequence ID" value="NZ_BMDJ01000006.1"/>
</dbReference>
<gene>
    <name evidence="1" type="ORF">GCM10008119_23140</name>
</gene>
<dbReference type="Pfam" id="PF09697">
    <property type="entry name" value="Porph_ging"/>
    <property type="match status" value="1"/>
</dbReference>
<sequence length="260" mass="30198">MSLLEKKIYTVLALLLIFIFPINSSGQNQSFIESGSIEFERSENVFFYLDSYYGTLEGDMKKYADEYKNNNPKFKLTSFILDFDTNESIFLPKSNSELKIDFLSQFSSENKVLVDFKRQTYSAQKNIFGIKYRFNEPIKKINWKLTGETREIAGFLCRRANGLIADSIYVVAFYTDQITPKGGPESFMGLPGMILGVALPNEHITWFAKRYTPGRDRQLLIRNKLEGKAITTSELDEVFKNERNRRTLNLLNFIKRRTLF</sequence>
<dbReference type="InterPro" id="IPR005901">
    <property type="entry name" value="GLPGLI"/>
</dbReference>